<proteinExistence type="inferred from homology"/>
<feature type="coiled-coil region" evidence="7">
    <location>
        <begin position="387"/>
        <end position="421"/>
    </location>
</feature>
<organism evidence="11 12">
    <name type="scientific">Paenibacillus chartarius</name>
    <dbReference type="NCBI Taxonomy" id="747481"/>
    <lineage>
        <taxon>Bacteria</taxon>
        <taxon>Bacillati</taxon>
        <taxon>Bacillota</taxon>
        <taxon>Bacilli</taxon>
        <taxon>Bacillales</taxon>
        <taxon>Paenibacillaceae</taxon>
        <taxon>Paenibacillus</taxon>
    </lineage>
</organism>
<dbReference type="PANTHER" id="PTHR32089:SF112">
    <property type="entry name" value="LYSOZYME-LIKE PROTEIN-RELATED"/>
    <property type="match status" value="1"/>
</dbReference>
<feature type="domain" description="Methyl-accepting transducer" evidence="9">
    <location>
        <begin position="400"/>
        <end position="651"/>
    </location>
</feature>
<gene>
    <name evidence="11" type="ORF">ACFFK0_24095</name>
</gene>
<dbReference type="CDD" id="cd06225">
    <property type="entry name" value="HAMP"/>
    <property type="match status" value="1"/>
</dbReference>
<evidence type="ECO:0000256" key="5">
    <source>
        <dbReference type="ARBA" id="ARBA00029447"/>
    </source>
</evidence>
<evidence type="ECO:0000256" key="7">
    <source>
        <dbReference type="SAM" id="Coils"/>
    </source>
</evidence>
<evidence type="ECO:0000256" key="3">
    <source>
        <dbReference type="ARBA" id="ARBA00023136"/>
    </source>
</evidence>
<keyword evidence="8" id="KW-1133">Transmembrane helix</keyword>
<keyword evidence="8" id="KW-0812">Transmembrane</keyword>
<evidence type="ECO:0000256" key="2">
    <source>
        <dbReference type="ARBA" id="ARBA00022475"/>
    </source>
</evidence>
<evidence type="ECO:0000256" key="1">
    <source>
        <dbReference type="ARBA" id="ARBA00004236"/>
    </source>
</evidence>
<keyword evidence="4 6" id="KW-0807">Transducer</keyword>
<dbReference type="Pfam" id="PF00672">
    <property type="entry name" value="HAMP"/>
    <property type="match status" value="1"/>
</dbReference>
<dbReference type="Gene3D" id="3.30.450.20">
    <property type="entry name" value="PAS domain"/>
    <property type="match status" value="2"/>
</dbReference>
<evidence type="ECO:0000259" key="9">
    <source>
        <dbReference type="PROSITE" id="PS50111"/>
    </source>
</evidence>
<dbReference type="InterPro" id="IPR004089">
    <property type="entry name" value="MCPsignal_dom"/>
</dbReference>
<dbReference type="CDD" id="cd18773">
    <property type="entry name" value="PDC1_HK_sensor"/>
    <property type="match status" value="1"/>
</dbReference>
<evidence type="ECO:0000256" key="4">
    <source>
        <dbReference type="ARBA" id="ARBA00023224"/>
    </source>
</evidence>
<sequence>MKGWLGKNIRSLFAKLLLISILCMTIPMLFMLNYVSSSTTDMLEKDAALSVQNMALEKADDIDSAFSDLAVIATNLADQPYAVEFFSDLKAGKKLDPVKKRKLSAYLEQKVKESNGMFDNIFYVYDDVAMIDGLGGKSEGFKFEGPALTWLQDVRKSKKTAVGAAVPSPATGSPVVSVMAPVIDRQTDTVIAALVMAVQLNISSSAIVGNKADSTIDTMIVNPDGLVISSKDPARILKLDLSKEQGELGGFYQQFKSSPSGAGTFAWDGVRYIAYYVKGKTEGMYTVSYMPTEHYLSRINEMKRSVSWQIILNILIASAIIAYFTYRIMKPVKLAAERLQILATGDFSQDIPQKYIRSRDETGMLMRSMQDMKEKTRDMIATIAKQSEQLEQSVAVVNSNLSELNRQMENVTAAAEEMSAGAEQTAASAQEMSASSAELERAALSIAVKAQEGASASEKISSRAKQLSENAIASQQSAGDVISRVRAGMVAAIEQSKSVDQIKVLSDSILQITSQTNLLALNASIEAARAGEAGRGFAVVATEIRKLAENSKSAVTEIQGVADMVISSVQNLQMNSEELIHFIDRSVMDDYKRMVETGDQYFRDAEYVLELVTDFSATAEELSASIQNLASIVGEITTANGESAAGTEYIAQQAGKSLEQTGQVAQAVQETKESAESLKSMVSTFKV</sequence>
<dbReference type="Gene3D" id="1.10.287.950">
    <property type="entry name" value="Methyl-accepting chemotaxis protein"/>
    <property type="match status" value="1"/>
</dbReference>
<evidence type="ECO:0000259" key="10">
    <source>
        <dbReference type="PROSITE" id="PS50885"/>
    </source>
</evidence>
<dbReference type="RefSeq" id="WP_377472927.1">
    <property type="nucleotide sequence ID" value="NZ_JBHLWN010000098.1"/>
</dbReference>
<keyword evidence="3 8" id="KW-0472">Membrane</keyword>
<dbReference type="EMBL" id="JBHLWN010000098">
    <property type="protein sequence ID" value="MFC0215479.1"/>
    <property type="molecule type" value="Genomic_DNA"/>
</dbReference>
<dbReference type="PROSITE" id="PS50885">
    <property type="entry name" value="HAMP"/>
    <property type="match status" value="1"/>
</dbReference>
<comment type="similarity">
    <text evidence="5">Belongs to the methyl-accepting chemotaxis (MCP) protein family.</text>
</comment>
<dbReference type="Proteomes" id="UP001589776">
    <property type="component" value="Unassembled WGS sequence"/>
</dbReference>
<evidence type="ECO:0000256" key="6">
    <source>
        <dbReference type="PROSITE-ProRule" id="PRU00284"/>
    </source>
</evidence>
<evidence type="ECO:0000313" key="11">
    <source>
        <dbReference type="EMBL" id="MFC0215479.1"/>
    </source>
</evidence>
<protein>
    <submittedName>
        <fullName evidence="11">Methyl-accepting chemotaxis protein</fullName>
    </submittedName>
</protein>
<dbReference type="SMART" id="SM00283">
    <property type="entry name" value="MA"/>
    <property type="match status" value="1"/>
</dbReference>
<name>A0ABV6DS71_9BACL</name>
<comment type="caution">
    <text evidence="11">The sequence shown here is derived from an EMBL/GenBank/DDBJ whole genome shotgun (WGS) entry which is preliminary data.</text>
</comment>
<keyword evidence="2" id="KW-1003">Cell membrane</keyword>
<comment type="subcellular location">
    <subcellularLocation>
        <location evidence="1">Cell membrane</location>
    </subcellularLocation>
</comment>
<reference evidence="11 12" key="1">
    <citation type="submission" date="2024-09" db="EMBL/GenBank/DDBJ databases">
        <authorList>
            <person name="Sun Q."/>
            <person name="Mori K."/>
        </authorList>
    </citation>
    <scope>NUCLEOTIDE SEQUENCE [LARGE SCALE GENOMIC DNA]</scope>
    <source>
        <strain evidence="11 12">CCM 7759</strain>
    </source>
</reference>
<dbReference type="SUPFAM" id="SSF58104">
    <property type="entry name" value="Methyl-accepting chemotaxis protein (MCP) signaling domain"/>
    <property type="match status" value="1"/>
</dbReference>
<evidence type="ECO:0000256" key="8">
    <source>
        <dbReference type="SAM" id="Phobius"/>
    </source>
</evidence>
<dbReference type="InterPro" id="IPR003660">
    <property type="entry name" value="HAMP_dom"/>
</dbReference>
<feature type="domain" description="HAMP" evidence="10">
    <location>
        <begin position="326"/>
        <end position="381"/>
    </location>
</feature>
<dbReference type="Pfam" id="PF00015">
    <property type="entry name" value="MCPsignal"/>
    <property type="match status" value="1"/>
</dbReference>
<dbReference type="PANTHER" id="PTHR32089">
    <property type="entry name" value="METHYL-ACCEPTING CHEMOTAXIS PROTEIN MCPB"/>
    <property type="match status" value="1"/>
</dbReference>
<accession>A0ABV6DS71</accession>
<feature type="transmembrane region" description="Helical" evidence="8">
    <location>
        <begin position="12"/>
        <end position="35"/>
    </location>
</feature>
<dbReference type="SMART" id="SM00304">
    <property type="entry name" value="HAMP"/>
    <property type="match status" value="1"/>
</dbReference>
<keyword evidence="12" id="KW-1185">Reference proteome</keyword>
<dbReference type="PROSITE" id="PS50111">
    <property type="entry name" value="CHEMOTAXIS_TRANSDUC_2"/>
    <property type="match status" value="1"/>
</dbReference>
<keyword evidence="7" id="KW-0175">Coiled coil</keyword>
<evidence type="ECO:0000313" key="12">
    <source>
        <dbReference type="Proteomes" id="UP001589776"/>
    </source>
</evidence>